<name>A0AAW5LF33_MAMSC</name>
<dbReference type="Pfam" id="PF05565">
    <property type="entry name" value="Sipho_Gp157"/>
    <property type="match status" value="1"/>
</dbReference>
<dbReference type="AlphaFoldDB" id="A0AAW5LF33"/>
<dbReference type="InterPro" id="IPR008840">
    <property type="entry name" value="Sipho_Gp157"/>
</dbReference>
<feature type="coiled-coil region" evidence="1">
    <location>
        <begin position="35"/>
        <end position="83"/>
    </location>
</feature>
<dbReference type="Proteomes" id="UP001204068">
    <property type="component" value="Unassembled WGS sequence"/>
</dbReference>
<accession>A0AAW5LF33</accession>
<gene>
    <name evidence="2" type="ORF">NQ032_03405</name>
</gene>
<evidence type="ECO:0000313" key="2">
    <source>
        <dbReference type="EMBL" id="MCQ9302665.1"/>
    </source>
</evidence>
<evidence type="ECO:0000256" key="1">
    <source>
        <dbReference type="SAM" id="Coils"/>
    </source>
</evidence>
<sequence length="161" mass="18454">MANIFELSSQYREVLKIIQDSEDDKALKDTLDSINDALEDKADGYYAVVKTLESENEAIDREVKRLQERKKKNNNGIERLKTTLLEAMTYTGKTKFKTKLHNYSIRNNAPSLDIKDETKIPKDFYKEQSPKLDKRGLLAHVKANGEFDGVELKQTQSLGVK</sequence>
<evidence type="ECO:0000313" key="3">
    <source>
        <dbReference type="Proteomes" id="UP001204068"/>
    </source>
</evidence>
<organism evidence="2 3">
    <name type="scientific">Mammaliicoccus sciuri</name>
    <name type="common">Staphylococcus sciuri</name>
    <dbReference type="NCBI Taxonomy" id="1296"/>
    <lineage>
        <taxon>Bacteria</taxon>
        <taxon>Bacillati</taxon>
        <taxon>Bacillota</taxon>
        <taxon>Bacilli</taxon>
        <taxon>Bacillales</taxon>
        <taxon>Staphylococcaceae</taxon>
        <taxon>Mammaliicoccus</taxon>
    </lineage>
</organism>
<reference evidence="2" key="1">
    <citation type="submission" date="2022-07" db="EMBL/GenBank/DDBJ databases">
        <title>Bacterial species isolated from the porcine tonsil microbiota.</title>
        <authorList>
            <person name="Oliveira I.M.F."/>
        </authorList>
    </citation>
    <scope>NUCLEOTIDE SEQUENCE</scope>
    <source>
        <strain evidence="2">8QC2O2</strain>
    </source>
</reference>
<keyword evidence="1" id="KW-0175">Coiled coil</keyword>
<protein>
    <submittedName>
        <fullName evidence="2">Siphovirus Gp157 family protein</fullName>
    </submittedName>
</protein>
<comment type="caution">
    <text evidence="2">The sequence shown here is derived from an EMBL/GenBank/DDBJ whole genome shotgun (WGS) entry which is preliminary data.</text>
</comment>
<dbReference type="EMBL" id="JANILD010000001">
    <property type="protein sequence ID" value="MCQ9302665.1"/>
    <property type="molecule type" value="Genomic_DNA"/>
</dbReference>
<dbReference type="RefSeq" id="WP_185160468.1">
    <property type="nucleotide sequence ID" value="NZ_CP048732.1"/>
</dbReference>
<proteinExistence type="predicted"/>